<dbReference type="RefSeq" id="WP_084728453.1">
    <property type="nucleotide sequence ID" value="NZ_FQWY01000043.1"/>
</dbReference>
<organism evidence="5 6">
    <name type="scientific">Thermosyntropha lipolytica DSM 11003</name>
    <dbReference type="NCBI Taxonomy" id="1123382"/>
    <lineage>
        <taxon>Bacteria</taxon>
        <taxon>Bacillati</taxon>
        <taxon>Bacillota</taxon>
        <taxon>Clostridia</taxon>
        <taxon>Eubacteriales</taxon>
        <taxon>Syntrophomonadaceae</taxon>
        <taxon>Thermosyntropha</taxon>
    </lineage>
</organism>
<evidence type="ECO:0000259" key="4">
    <source>
        <dbReference type="PROSITE" id="PS51782"/>
    </source>
</evidence>
<dbReference type="STRING" id="1123382.SAMN02745221_01940"/>
<accession>A0A1M5R617</accession>
<feature type="transmembrane region" description="Helical" evidence="2">
    <location>
        <begin position="18"/>
        <end position="38"/>
    </location>
</feature>
<dbReference type="PROSITE" id="PS51782">
    <property type="entry name" value="LYSM"/>
    <property type="match status" value="1"/>
</dbReference>
<dbReference type="SMART" id="SM00257">
    <property type="entry name" value="LysM"/>
    <property type="match status" value="1"/>
</dbReference>
<dbReference type="InterPro" id="IPR011098">
    <property type="entry name" value="G5_dom"/>
</dbReference>
<evidence type="ECO:0000313" key="5">
    <source>
        <dbReference type="EMBL" id="SHH21419.1"/>
    </source>
</evidence>
<dbReference type="Gene3D" id="2.20.230.10">
    <property type="entry name" value="Resuscitation-promoting factor rpfb"/>
    <property type="match status" value="1"/>
</dbReference>
<dbReference type="InterPro" id="IPR050570">
    <property type="entry name" value="Cell_wall_metabolism_enzyme"/>
</dbReference>
<dbReference type="AlphaFoldDB" id="A0A1M5R617"/>
<dbReference type="PANTHER" id="PTHR21666">
    <property type="entry name" value="PEPTIDASE-RELATED"/>
    <property type="match status" value="1"/>
</dbReference>
<keyword evidence="2" id="KW-0812">Transmembrane</keyword>
<dbReference type="PANTHER" id="PTHR21666:SF270">
    <property type="entry name" value="MUREIN HYDROLASE ACTIVATOR ENVC"/>
    <property type="match status" value="1"/>
</dbReference>
<dbReference type="SUPFAM" id="SSF51261">
    <property type="entry name" value="Duplicated hybrid motif"/>
    <property type="match status" value="1"/>
</dbReference>
<dbReference type="Proteomes" id="UP000242329">
    <property type="component" value="Unassembled WGS sequence"/>
</dbReference>
<keyword evidence="2" id="KW-0472">Membrane</keyword>
<evidence type="ECO:0000256" key="1">
    <source>
        <dbReference type="ARBA" id="ARBA00022729"/>
    </source>
</evidence>
<evidence type="ECO:0000256" key="2">
    <source>
        <dbReference type="SAM" id="Phobius"/>
    </source>
</evidence>
<dbReference type="Gene3D" id="2.70.70.10">
    <property type="entry name" value="Glucose Permease (Domain IIA)"/>
    <property type="match status" value="1"/>
</dbReference>
<dbReference type="CDD" id="cd12797">
    <property type="entry name" value="M23_peptidase"/>
    <property type="match status" value="1"/>
</dbReference>
<dbReference type="EMBL" id="FQWY01000043">
    <property type="protein sequence ID" value="SHH21419.1"/>
    <property type="molecule type" value="Genomic_DNA"/>
</dbReference>
<protein>
    <submittedName>
        <fullName evidence="5">Murein DD-endopeptidase MepM and murein hydrolase activator NlpD, contain LysM domain</fullName>
    </submittedName>
</protein>
<reference evidence="6" key="1">
    <citation type="submission" date="2016-11" db="EMBL/GenBank/DDBJ databases">
        <authorList>
            <person name="Varghese N."/>
            <person name="Submissions S."/>
        </authorList>
    </citation>
    <scope>NUCLEOTIDE SEQUENCE [LARGE SCALE GENOMIC DNA]</scope>
    <source>
        <strain evidence="6">DSM 11003</strain>
    </source>
</reference>
<dbReference type="InterPro" id="IPR018392">
    <property type="entry name" value="LysM"/>
</dbReference>
<dbReference type="InterPro" id="IPR036779">
    <property type="entry name" value="LysM_dom_sf"/>
</dbReference>
<feature type="domain" description="G5" evidence="3">
    <location>
        <begin position="247"/>
        <end position="326"/>
    </location>
</feature>
<dbReference type="Gene3D" id="3.10.350.10">
    <property type="entry name" value="LysM domain"/>
    <property type="match status" value="1"/>
</dbReference>
<feature type="domain" description="LysM" evidence="4">
    <location>
        <begin position="197"/>
        <end position="240"/>
    </location>
</feature>
<dbReference type="InterPro" id="IPR016047">
    <property type="entry name" value="M23ase_b-sheet_dom"/>
</dbReference>
<dbReference type="PROSITE" id="PS51109">
    <property type="entry name" value="G5"/>
    <property type="match status" value="1"/>
</dbReference>
<dbReference type="CDD" id="cd00118">
    <property type="entry name" value="LysM"/>
    <property type="match status" value="1"/>
</dbReference>
<dbReference type="OrthoDB" id="9809488at2"/>
<dbReference type="SMART" id="SM01208">
    <property type="entry name" value="G5"/>
    <property type="match status" value="1"/>
</dbReference>
<gene>
    <name evidence="5" type="ORF">SAMN02745221_01940</name>
</gene>
<keyword evidence="2" id="KW-1133">Transmembrane helix</keyword>
<proteinExistence type="predicted"/>
<keyword evidence="1" id="KW-0732">Signal</keyword>
<dbReference type="Pfam" id="PF07501">
    <property type="entry name" value="G5"/>
    <property type="match status" value="1"/>
</dbReference>
<dbReference type="GO" id="GO:0004222">
    <property type="term" value="F:metalloendopeptidase activity"/>
    <property type="evidence" value="ECO:0007669"/>
    <property type="project" value="TreeGrafter"/>
</dbReference>
<sequence>MQEYIGKKWEEIYHDKRLFILSLAIIVLALSFLIWGLVIRTPAYTVYADGKEILRVKHIRDVKDVLALLEKEKESEYKKDIVLATDFRFKRSFVPRNELTGEEEIKEKLQKVAVYSIEGASVVVNGKEQVFLADKQSAQKLLARLKKEGENLDEGEKLLAVAFEEKVEVKEKLVPVDKVLSPEEAYILIKTGTNRPEKYIVKEGDSLWLIARRHDMYVDDIVQANNLKSDKLMPGDELILVRSKPLINVMARVEGQKVEEIPYETKVIVDKNAPWGVRVKQEGKNGKKKVVYIAVKKNGTIQNREIKEETIIENAVDKIVVKGSKVTLASRGGGESIAGSGRLAWPVYGTITSPFGARGGRHTGVDIAARTGTPIRAADSGTVIFAGWQGGYGKLVIIDHGNGLVTRYAHCNSIYVSTGQRVSKGEVIASVGSTGNSTGSHLHFETLSYGSFRNPLNFLR</sequence>
<keyword evidence="5" id="KW-0378">Hydrolase</keyword>
<dbReference type="InterPro" id="IPR011055">
    <property type="entry name" value="Dup_hybrid_motif"/>
</dbReference>
<dbReference type="Pfam" id="PF01551">
    <property type="entry name" value="Peptidase_M23"/>
    <property type="match status" value="1"/>
</dbReference>
<evidence type="ECO:0000259" key="3">
    <source>
        <dbReference type="PROSITE" id="PS51109"/>
    </source>
</evidence>
<keyword evidence="6" id="KW-1185">Reference proteome</keyword>
<dbReference type="Pfam" id="PF01476">
    <property type="entry name" value="LysM"/>
    <property type="match status" value="1"/>
</dbReference>
<evidence type="ECO:0000313" key="6">
    <source>
        <dbReference type="Proteomes" id="UP000242329"/>
    </source>
</evidence>
<name>A0A1M5R617_9FIRM</name>